<name>A0A388T8T1_9BACT</name>
<feature type="chain" id="PRO_5017463630" evidence="1">
    <location>
        <begin position="19"/>
        <end position="159"/>
    </location>
</feature>
<evidence type="ECO:0000313" key="2">
    <source>
        <dbReference type="EMBL" id="GBR72433.1"/>
    </source>
</evidence>
<dbReference type="Proteomes" id="UP000276170">
    <property type="component" value="Unassembled WGS sequence"/>
</dbReference>
<evidence type="ECO:0000256" key="1">
    <source>
        <dbReference type="SAM" id="SignalP"/>
    </source>
</evidence>
<gene>
    <name evidence="2" type="ORF">HP1_115</name>
</gene>
<feature type="signal peptide" evidence="1">
    <location>
        <begin position="1"/>
        <end position="18"/>
    </location>
</feature>
<dbReference type="AlphaFoldDB" id="A0A388T8T1"/>
<proteinExistence type="predicted"/>
<reference evidence="2 3" key="1">
    <citation type="journal article" date="2019" name="ISME J.">
        <title>Genome analyses of uncultured TG2/ZB3 bacteria in 'Margulisbacteria' specifically attached to ectosymbiotic spirochetes of protists in the termite gut.</title>
        <authorList>
            <person name="Utami Y.D."/>
            <person name="Kuwahara H."/>
            <person name="Igai K."/>
            <person name="Murakami T."/>
            <person name="Sugaya K."/>
            <person name="Morikawa T."/>
            <person name="Nagura Y."/>
            <person name="Yuki M."/>
            <person name="Deevong P."/>
            <person name="Inoue T."/>
            <person name="Kihara K."/>
            <person name="Lo N."/>
            <person name="Yamada A."/>
            <person name="Ohkuma M."/>
            <person name="Hongoh Y."/>
        </authorList>
    </citation>
    <scope>NUCLEOTIDE SEQUENCE [LARGE SCALE GENOMIC DNA]</scope>
    <source>
        <strain evidence="2">HsPyr-01</strain>
    </source>
</reference>
<evidence type="ECO:0000313" key="3">
    <source>
        <dbReference type="Proteomes" id="UP000276170"/>
    </source>
</evidence>
<sequence>MLKRILFFLLVLSALSQAAISVTVLPKQGGANVNFNAEVDSGFYGGEEGTIILTIDRSGADLLNKRNVYVRMDQWIGQENFRLQDGDLQWKVYYCNTYEGGEISGQPADWSAYTARESRAFTLDSAPKHVIEIGTMLRRVPSVQPNGVYNTNIEFYVDQ</sequence>
<organism evidence="2 3">
    <name type="scientific">Candidatus Termititenax spirochaetophilus</name>
    <dbReference type="NCBI Taxonomy" id="2218522"/>
    <lineage>
        <taxon>Bacteria</taxon>
        <taxon>Bacillati</taxon>
        <taxon>Candidatus Margulisiibacteriota</taxon>
        <taxon>Candidatus Termititenacia</taxon>
        <taxon>Candidatus Termititenacales</taxon>
        <taxon>Candidatus Termititenacaceae</taxon>
        <taxon>Candidatus Termititenax</taxon>
    </lineage>
</organism>
<comment type="caution">
    <text evidence="2">The sequence shown here is derived from an EMBL/GenBank/DDBJ whole genome shotgun (WGS) entry which is preliminary data.</text>
</comment>
<keyword evidence="1" id="KW-0732">Signal</keyword>
<protein>
    <submittedName>
        <fullName evidence="2">Uncharacterized protein</fullName>
    </submittedName>
</protein>
<keyword evidence="3" id="KW-1185">Reference proteome</keyword>
<accession>A0A388T8T1</accession>
<dbReference type="EMBL" id="BGZM01000015">
    <property type="protein sequence ID" value="GBR72433.1"/>
    <property type="molecule type" value="Genomic_DNA"/>
</dbReference>